<dbReference type="EMBL" id="BTRK01000004">
    <property type="protein sequence ID" value="GMR47522.1"/>
    <property type="molecule type" value="Genomic_DNA"/>
</dbReference>
<dbReference type="SUPFAM" id="SSF49313">
    <property type="entry name" value="Cadherin-like"/>
    <property type="match status" value="4"/>
</dbReference>
<keyword evidence="5" id="KW-0130">Cell adhesion</keyword>
<reference evidence="13" key="1">
    <citation type="submission" date="2022-10" db="EMBL/GenBank/DDBJ databases">
        <title>Genome assembly of Pristionchus species.</title>
        <authorList>
            <person name="Yoshida K."/>
            <person name="Sommer R.J."/>
        </authorList>
    </citation>
    <scope>NUCLEOTIDE SEQUENCE [LARGE SCALE GENOMIC DNA]</scope>
    <source>
        <strain evidence="13">RS5460</strain>
    </source>
</reference>
<keyword evidence="7 10" id="KW-0472">Membrane</keyword>
<evidence type="ECO:0000313" key="12">
    <source>
        <dbReference type="EMBL" id="GMR47522.1"/>
    </source>
</evidence>
<dbReference type="PANTHER" id="PTHR24025:SF23">
    <property type="entry name" value="NEURAL-CADHERIN"/>
    <property type="match status" value="1"/>
</dbReference>
<dbReference type="Gene3D" id="2.60.40.60">
    <property type="entry name" value="Cadherins"/>
    <property type="match status" value="5"/>
</dbReference>
<dbReference type="PROSITE" id="PS00232">
    <property type="entry name" value="CADHERIN_1"/>
    <property type="match status" value="2"/>
</dbReference>
<dbReference type="PROSITE" id="PS50268">
    <property type="entry name" value="CADHERIN_2"/>
    <property type="match status" value="5"/>
</dbReference>
<evidence type="ECO:0000256" key="9">
    <source>
        <dbReference type="SAM" id="MobiDB-lite"/>
    </source>
</evidence>
<dbReference type="GO" id="GO:0005509">
    <property type="term" value="F:calcium ion binding"/>
    <property type="evidence" value="ECO:0007669"/>
    <property type="project" value="UniProtKB-UniRule"/>
</dbReference>
<name>A0AAN5CN83_9BILA</name>
<evidence type="ECO:0000256" key="10">
    <source>
        <dbReference type="SAM" id="Phobius"/>
    </source>
</evidence>
<sequence length="1477" mass="160686">TTVPTTESTTTTVPSTTVTTTESTTTTVPSTTVTTTESTPTSTTEVPSTTSATESTTEPPSESTTASTTEVATPSTTTEAIPSTTESTTTAERNPTTSTTTTSTEEDNSPSTTETTTPATTAATTRTTTVTTTVPPTTTEHSPIPTVRVRMEGLSEDGSIPVKAGLAKGELINDFSIHVEREGRPDGTLFNVTIDRSDLFDIQPKSVEQGGKAFLFVRNPHLIRETKNLTITIKTASSSSSDSLSLPVSLISDSSSEIFRFSVPESSPNGMKVGDLPSRSIDKVFGIEGLPFSLVNSSLFIACDSLLCLDRETEDHYEFFLKFSDGPSPVSVVIRVSDINDNPPTLSLSEHIIRVSSNRLLNPVAVFISDVDSSSDSNALLLTGDAATFFALKPVEEGIYDLQLTSSPSNGNYSLTVTVVDTTHADFPSHSLTLPIVVQRGKARFRKELYERTLVAEKITSGDVLLRLELEGVPIDEVDIVCLGGNPGWITVESYGGKMSVAALPRKGVEGGDFTLLFGAIDRETSEIVADTRVKITVEGGVKKEKKIVSPFHKHIYTFKTIREHSDSDAHPSFSVDLDLRDSSVHPSIVPSSIFALDSNGVSTPFPLSSLSLNGSTLSIERSSFANLRVIRFEVEAEGQTASVLIFFSSSSLVMERLRRERSRPLFAIPEGTEDEPIEISMLEESPLGTIVAVFPAVDVTKGENVETRLEGEMASFFHVQQTTGALVVARVLDFESLSSPSFNLSLIAGEEPFHSRLSLFFTVENIDDNPPVVHSDSRNINVSLRENAALFSRISIIKASDVDSPSLRFSLRGEKADRFAIEPTEEGGVITLKKEIDREEDGDHLALVVLVIDSAGHTAQAMVNIRVMDVNDNSPVFVPIHSTQLKAVENWGAGRILSMVYAEDADEGEHGRVQYRMTTSSAFVSVDKTSGELRLARDLVGMSGEEIPLTVMAFDGGSPQRSTLLNLTLSVLESLSKESLRPKITNMPEEFVIQVNEGMPARTKIFKVEAVSPSGGKEGLKFDLLPSTPSEAGWMDVEEESGHIFLLRSIDSHLKREVSGILTVRYSPSSFTRSIVRLHVNSSSDSLAPPVKENTNLVYLVGGNDGWPKTLGVLPCNGAMVERVFDSDCSNSSSISIDESGRISLVDDPIHLDEMPVCVVARRGSSEKGTPLRLTILNEKEKKKKTRFIPPHTHSIVVGKEGIKENSVFIEGKNDVEYRMKSVNFTRLDNPSMIGEEKEEDFSSLFVVDPSTARLIVDPSFRMKKDGFYEVTIEAVKENQTIGEFKKEIHSVPSSSQVRLVFDMSTDELGRNVETFESKLNQILKGRGKVYLTEPSMDINSNKSSVCAHVLLDWSLMPQSTALSLLSLPPSDSPLTNLYHAYKVSNLGTCDSSISVSSLLSSSFPSSFIITSSIVSLLSFILITSLLYVCCVLRERDRCIEMERSLMKASEPQQLATPAQIYALTGPQSIAPYGLY</sequence>
<feature type="domain" description="Cadherin" evidence="11">
    <location>
        <begin position="890"/>
        <end position="985"/>
    </location>
</feature>
<dbReference type="SMART" id="SM00112">
    <property type="entry name" value="CA"/>
    <property type="match status" value="4"/>
</dbReference>
<feature type="non-terminal residue" evidence="12">
    <location>
        <position position="1"/>
    </location>
</feature>
<evidence type="ECO:0000259" key="11">
    <source>
        <dbReference type="PROSITE" id="PS50268"/>
    </source>
</evidence>
<keyword evidence="6 10" id="KW-1133">Transmembrane helix</keyword>
<dbReference type="GO" id="GO:0005886">
    <property type="term" value="C:plasma membrane"/>
    <property type="evidence" value="ECO:0007669"/>
    <property type="project" value="InterPro"/>
</dbReference>
<dbReference type="InterPro" id="IPR050971">
    <property type="entry name" value="Cadherin-domain_protein"/>
</dbReference>
<evidence type="ECO:0000256" key="7">
    <source>
        <dbReference type="ARBA" id="ARBA00023136"/>
    </source>
</evidence>
<evidence type="ECO:0000256" key="8">
    <source>
        <dbReference type="PROSITE-ProRule" id="PRU00043"/>
    </source>
</evidence>
<dbReference type="InterPro" id="IPR020894">
    <property type="entry name" value="Cadherin_CS"/>
</dbReference>
<dbReference type="InterPro" id="IPR002126">
    <property type="entry name" value="Cadherin-like_dom"/>
</dbReference>
<feature type="domain" description="Cadherin" evidence="11">
    <location>
        <begin position="674"/>
        <end position="774"/>
    </location>
</feature>
<evidence type="ECO:0000313" key="13">
    <source>
        <dbReference type="Proteomes" id="UP001328107"/>
    </source>
</evidence>
<evidence type="ECO:0000256" key="3">
    <source>
        <dbReference type="ARBA" id="ARBA00022737"/>
    </source>
</evidence>
<accession>A0AAN5CN83</accession>
<keyword evidence="2 10" id="KW-0812">Transmembrane</keyword>
<keyword evidence="3" id="KW-0677">Repeat</keyword>
<feature type="domain" description="Cadherin" evidence="11">
    <location>
        <begin position="309"/>
        <end position="346"/>
    </location>
</feature>
<protein>
    <recommendedName>
        <fullName evidence="11">Cadherin domain-containing protein</fullName>
    </recommendedName>
</protein>
<evidence type="ECO:0000256" key="4">
    <source>
        <dbReference type="ARBA" id="ARBA00022837"/>
    </source>
</evidence>
<keyword evidence="13" id="KW-1185">Reference proteome</keyword>
<feature type="domain" description="Cadherin" evidence="11">
    <location>
        <begin position="988"/>
        <end position="1092"/>
    </location>
</feature>
<dbReference type="InterPro" id="IPR015919">
    <property type="entry name" value="Cadherin-like_sf"/>
</dbReference>
<dbReference type="PANTHER" id="PTHR24025">
    <property type="entry name" value="DESMOGLEIN FAMILY MEMBER"/>
    <property type="match status" value="1"/>
</dbReference>
<keyword evidence="4 8" id="KW-0106">Calcium</keyword>
<dbReference type="GO" id="GO:0005911">
    <property type="term" value="C:cell-cell junction"/>
    <property type="evidence" value="ECO:0007669"/>
    <property type="project" value="TreeGrafter"/>
</dbReference>
<feature type="domain" description="Cadherin" evidence="11">
    <location>
        <begin position="777"/>
        <end position="878"/>
    </location>
</feature>
<dbReference type="Proteomes" id="UP001328107">
    <property type="component" value="Unassembled WGS sequence"/>
</dbReference>
<proteinExistence type="predicted"/>
<feature type="compositionally biased region" description="Low complexity" evidence="9">
    <location>
        <begin position="1"/>
        <end position="140"/>
    </location>
</feature>
<dbReference type="PRINTS" id="PR00205">
    <property type="entry name" value="CADHERIN"/>
</dbReference>
<feature type="region of interest" description="Disordered" evidence="9">
    <location>
        <begin position="1"/>
        <end position="143"/>
    </location>
</feature>
<dbReference type="CDD" id="cd11304">
    <property type="entry name" value="Cadherin_repeat"/>
    <property type="match status" value="4"/>
</dbReference>
<evidence type="ECO:0000256" key="2">
    <source>
        <dbReference type="ARBA" id="ARBA00022692"/>
    </source>
</evidence>
<evidence type="ECO:0000256" key="1">
    <source>
        <dbReference type="ARBA" id="ARBA00004370"/>
    </source>
</evidence>
<comment type="subcellular location">
    <subcellularLocation>
        <location evidence="1">Membrane</location>
    </subcellularLocation>
</comment>
<feature type="transmembrane region" description="Helical" evidence="10">
    <location>
        <begin position="1409"/>
        <end position="1434"/>
    </location>
</feature>
<evidence type="ECO:0000256" key="5">
    <source>
        <dbReference type="ARBA" id="ARBA00022889"/>
    </source>
</evidence>
<dbReference type="GO" id="GO:0007156">
    <property type="term" value="P:homophilic cell adhesion via plasma membrane adhesion molecules"/>
    <property type="evidence" value="ECO:0007669"/>
    <property type="project" value="InterPro"/>
</dbReference>
<gene>
    <name evidence="12" type="ORF">PMAYCL1PPCAC_17717</name>
</gene>
<evidence type="ECO:0000256" key="6">
    <source>
        <dbReference type="ARBA" id="ARBA00022989"/>
    </source>
</evidence>
<comment type="caution">
    <text evidence="12">The sequence shown here is derived from an EMBL/GenBank/DDBJ whole genome shotgun (WGS) entry which is preliminary data.</text>
</comment>
<organism evidence="12 13">
    <name type="scientific">Pristionchus mayeri</name>
    <dbReference type="NCBI Taxonomy" id="1317129"/>
    <lineage>
        <taxon>Eukaryota</taxon>
        <taxon>Metazoa</taxon>
        <taxon>Ecdysozoa</taxon>
        <taxon>Nematoda</taxon>
        <taxon>Chromadorea</taxon>
        <taxon>Rhabditida</taxon>
        <taxon>Rhabditina</taxon>
        <taxon>Diplogasteromorpha</taxon>
        <taxon>Diplogasteroidea</taxon>
        <taxon>Neodiplogasteridae</taxon>
        <taxon>Pristionchus</taxon>
    </lineage>
</organism>